<feature type="compositionally biased region" description="Polar residues" evidence="5">
    <location>
        <begin position="685"/>
        <end position="695"/>
    </location>
</feature>
<evidence type="ECO:0000313" key="8">
    <source>
        <dbReference type="EMBL" id="CDJ67318.1"/>
    </source>
</evidence>
<name>U6MWC6_9EIME</name>
<dbReference type="PANTHER" id="PTHR12953">
    <property type="entry name" value="MEMBRANE PROTEIN CH1 RELATED"/>
    <property type="match status" value="1"/>
</dbReference>
<feature type="compositionally biased region" description="Low complexity" evidence="5">
    <location>
        <begin position="802"/>
        <end position="822"/>
    </location>
</feature>
<feature type="region of interest" description="Disordered" evidence="5">
    <location>
        <begin position="2138"/>
        <end position="2168"/>
    </location>
</feature>
<feature type="compositionally biased region" description="Basic and acidic residues" evidence="5">
    <location>
        <begin position="1189"/>
        <end position="1214"/>
    </location>
</feature>
<feature type="compositionally biased region" description="Low complexity" evidence="5">
    <location>
        <begin position="1529"/>
        <end position="1538"/>
    </location>
</feature>
<dbReference type="InterPro" id="IPR045120">
    <property type="entry name" value="Suco/Slp1-like"/>
</dbReference>
<dbReference type="InterPro" id="IPR012919">
    <property type="entry name" value="SUN_dom"/>
</dbReference>
<evidence type="ECO:0000256" key="1">
    <source>
        <dbReference type="ARBA" id="ARBA00004308"/>
    </source>
</evidence>
<feature type="region of interest" description="Disordered" evidence="5">
    <location>
        <begin position="1407"/>
        <end position="1434"/>
    </location>
</feature>
<feature type="region of interest" description="Disordered" evidence="5">
    <location>
        <begin position="471"/>
        <end position="531"/>
    </location>
</feature>
<dbReference type="GO" id="GO:0012505">
    <property type="term" value="C:endomembrane system"/>
    <property type="evidence" value="ECO:0007669"/>
    <property type="project" value="UniProtKB-SubCell"/>
</dbReference>
<feature type="compositionally biased region" description="Polar residues" evidence="5">
    <location>
        <begin position="778"/>
        <end position="792"/>
    </location>
</feature>
<feature type="compositionally biased region" description="Polar residues" evidence="5">
    <location>
        <begin position="1171"/>
        <end position="1186"/>
    </location>
</feature>
<evidence type="ECO:0000256" key="5">
    <source>
        <dbReference type="SAM" id="MobiDB-lite"/>
    </source>
</evidence>
<evidence type="ECO:0000259" key="7">
    <source>
        <dbReference type="PROSITE" id="PS51469"/>
    </source>
</evidence>
<feature type="region of interest" description="Disordered" evidence="5">
    <location>
        <begin position="1309"/>
        <end position="1332"/>
    </location>
</feature>
<dbReference type="Proteomes" id="UP000030754">
    <property type="component" value="Unassembled WGS sequence"/>
</dbReference>
<protein>
    <recommendedName>
        <fullName evidence="7">SUN domain-containing protein</fullName>
    </recommendedName>
</protein>
<feature type="region of interest" description="Disordered" evidence="5">
    <location>
        <begin position="145"/>
        <end position="171"/>
    </location>
</feature>
<feature type="compositionally biased region" description="Polar residues" evidence="5">
    <location>
        <begin position="1322"/>
        <end position="1332"/>
    </location>
</feature>
<feature type="region of interest" description="Disordered" evidence="5">
    <location>
        <begin position="2278"/>
        <end position="2364"/>
    </location>
</feature>
<feature type="compositionally biased region" description="Low complexity" evidence="5">
    <location>
        <begin position="661"/>
        <end position="673"/>
    </location>
</feature>
<evidence type="ECO:0000256" key="4">
    <source>
        <dbReference type="ARBA" id="ARBA00023136"/>
    </source>
</evidence>
<sequence>MQLNALLCDSSQETLQSSSRSTLKKKPCSHQRIAFLLLLTSCMSGTFVCAISGGQQTFEETSLNIWSQNQQQEKGGLPQLQQQKQQQLQWSCAATPWVVLSGGETTSRRVPVSEGAYFVPNATVSLTGPTEHGGDCKARQPVEAAAAPAASDTQEEEAIPQSGGRLTRSSQDAVVTTTGVVTFYTEQLHEQHERQEQTLQQQQVQTPQTNSEAPGFFSRFKGLEGTADANAIVAWGKGLNATHNTGPFKSKPSRQKQHLQRLQHSLLFPSPYSFAASTSSEHSRYILADAATEAASEGTEAPPRREGHEGAEVMLSAKLQQRRHNLHGLVPTAACSWGLSAMWLIQWCYSLRTSIVPAAIATTSTEQGTASAASVARCSCVSSHMPVLLRSDPLWQQEQQHQQREQREVAARLVPVLQQRTLLLCCTEGSPASQGKQQLQLRSVFSRGDTEEHTGAVASAPAVAALFEETQARSRQTEPVTASADEASPPRGTMDAAGAAGFSEPIPVPGSDSHVKSLPSASGGGQQQAELRKEQAEYMGAFSGSNEARRERGQKFKAQEELQGKMQRSEQEGDQKHLELFSRWGGQLVSWTWRRSCMRQQQSPRPEVAVTESSGVAAAAHCYRPHTSTSLALQLLLLLLPRDMVLRLLADRDLMHCQQPLPQQQRAQKEQSQSCKKQVDLPRVSVSSPAARTASKMGSCTASMVHSNGDFKSRETCDARLSNGGSSYALKAVRMAGSHGHEHQLDPLKLSKFYGGVPSQQSSGDPYSQLVPRQQFLQNESQRNTDTSTASQQEEERWQKLQEQQNAAPQEQRQQEQQQQQLRESEVQEKQDSHSAASLATATVKQHTYVDAQGASSAVGGVPGTPRLYGRGFVQGGQLPASFLRLHFNFASLDAGARIIASSGGMQHIKAVQRPDADTYMLVPCYLPSKYFVLSFSETLKIDFVVVQSFEIYANAFWHIQLLGADTYPTRQWRLIANLETAADVSSELFDLKSECAALGSCWAKFLKVRLLTHHDEGPHYYCSLTSFQVFGATGVQFLETQIHDEFGGTTQKIGVEASEVLPASNGPAGVATFTADSASAASLVLDAKDTRGSITASPNVQPHHNGAHEGLALRPGKLASAPLPPGFQRKPPPRNPLQHGRRKPAAGAPQQEQRMQGGFPIASASEFLSQRCSSSKEATAASVTQGRRPADSNVRDDASGDRRPSYQEQERGNLDRAISVGALLDPTPAAAPVAATPADTEAGFIGNNAAQKYELQRNLPLSEEGSTDINGRSRWIADNPVFEPTTIRFFCSHHGVNAETAAPTSVPVPVKKMNKTPPGHHTNSNGSQSGKDQYYADAATEALQHAAAYARTFLVSALKQQQQPQQLQRSPISTAFMQYLMKTTPGNSDLQTEILEVLSQLLQPPKIETSSKSGGASRENARGGAASPPVVGPRDTKGEHVLVMLLERMKSLEGETAAFRSACAHMWYRWSAERQKQLQLQHEQLLHLTLLVQLQQQVGFFLFERLGAFDGLIPHVSPLVQLLDESESSTSTTATASQKGRMIRGTDSDSRATNDQQIDARCDLMDGSTGVCTNRQPQKEQQQQQYGDFAEHAGGGWLWSAAEQLLQPLEMLWQWLVLPLIRWGSNAICFAGFAAELVRSSLCSNPESVLLQQSCAAVSWVYRAAASVALTFVNTLTNSADFACRGVSFSLAQAALTWNRLSSVMKHVPQLLPLDWSTERNECSSSYWGRRLLTLQDRGIQQSPDTFAAMPVLLLLSFLLAIGGALFWRMRHGQRVAAAAAGECALLRRSFELLQQQHHMLLSQLEKYEREQQLLLLLTASNHSVRSSRLLVHRSKHEGSGTEFLPRQPGGHNDSVIRLENFPGTAGSAAVQRLPAVTDTADPFECSIKSDTQETMVKRADPAPSLLRRLSTSLAPRVFLGLSRNAPGAPHVAAAAREKEENYRQTANAAVLHTSGQDGEVVQPQLRIVQQQEGECGPQLLIQKEQQFQQDQQPQTTAATLLPTLDTRAIRSLKLQRHTLRQRRLGGATTPVASPAAAVAADGEHVLLPTFNAGTEVCLRTRDPYVSSGAEVAGVAALSGAPSRSSSSRSSSVCSTSSNLQGAASTLFKSLWASQLPHRGLLPHMCLTLQPTQRQRGKRVLAGHQGCENPDGRASSASGGSGSSIGFGEPLAEATSFQHHSSCSLPVRTMVSAIRETAAESGDPFDSIAGRRAETTASCNWGHISIKSTTSSNFADAISSRDPNLESNQLQQQANPCGRSCTDMRTLTSALPHLGAAPEATLSSPLLREEPGRPGPARQGEHFSYMVSSRESQAAANAPLHTDAAVEIPETQPEPVKLSHAPAVGASNARRDGRRRRKRRGAS</sequence>
<dbReference type="OrthoDB" id="266334at2759"/>
<keyword evidence="3 6" id="KW-1133">Transmembrane helix</keyword>
<reference evidence="8" key="1">
    <citation type="submission" date="2013-10" db="EMBL/GenBank/DDBJ databases">
        <title>Genomic analysis of the causative agents of coccidiosis in chickens.</title>
        <authorList>
            <person name="Reid A.J."/>
            <person name="Blake D."/>
            <person name="Billington K."/>
            <person name="Browne H."/>
            <person name="Dunn M."/>
            <person name="Hung S."/>
            <person name="Kawahara F."/>
            <person name="Miranda-Saavedra D."/>
            <person name="Mourier T."/>
            <person name="Nagra H."/>
            <person name="Otto T.D."/>
            <person name="Rawlings N."/>
            <person name="Sanchez A."/>
            <person name="Sanders M."/>
            <person name="Subramaniam C."/>
            <person name="Tay Y."/>
            <person name="Dear P."/>
            <person name="Doerig C."/>
            <person name="Gruber A."/>
            <person name="Parkinson J."/>
            <person name="Shirley M."/>
            <person name="Wan K.L."/>
            <person name="Berriman M."/>
            <person name="Tomley F."/>
            <person name="Pain A."/>
        </authorList>
    </citation>
    <scope>NUCLEOTIDE SEQUENCE [LARGE SCALE GENOMIC DNA]</scope>
    <source>
        <strain evidence="8">Houghton</strain>
    </source>
</reference>
<accession>U6MWC6</accession>
<feature type="region of interest" description="Disordered" evidence="5">
    <location>
        <begin position="661"/>
        <end position="695"/>
    </location>
</feature>
<dbReference type="PANTHER" id="PTHR12953:SF0">
    <property type="entry name" value="SUN DOMAIN-CONTAINING OSSIFICATION FACTOR"/>
    <property type="match status" value="1"/>
</dbReference>
<feature type="compositionally biased region" description="Low complexity" evidence="5">
    <location>
        <begin position="197"/>
        <end position="209"/>
    </location>
</feature>
<feature type="compositionally biased region" description="Basic residues" evidence="5">
    <location>
        <begin position="2353"/>
        <end position="2364"/>
    </location>
</feature>
<feature type="compositionally biased region" description="Basic and acidic residues" evidence="5">
    <location>
        <begin position="823"/>
        <end position="833"/>
    </location>
</feature>
<organism evidence="8 9">
    <name type="scientific">Eimeria necatrix</name>
    <dbReference type="NCBI Taxonomy" id="51315"/>
    <lineage>
        <taxon>Eukaryota</taxon>
        <taxon>Sar</taxon>
        <taxon>Alveolata</taxon>
        <taxon>Apicomplexa</taxon>
        <taxon>Conoidasida</taxon>
        <taxon>Coccidia</taxon>
        <taxon>Eucoccidiorida</taxon>
        <taxon>Eimeriorina</taxon>
        <taxon>Eimeriidae</taxon>
        <taxon>Eimeria</taxon>
    </lineage>
</organism>
<dbReference type="GO" id="GO:0034975">
    <property type="term" value="P:protein folding in endoplasmic reticulum"/>
    <property type="evidence" value="ECO:0007669"/>
    <property type="project" value="TreeGrafter"/>
</dbReference>
<dbReference type="GeneID" id="25473617"/>
<gene>
    <name evidence="8" type="ORF">ENH_00034530</name>
</gene>
<keyword evidence="2 6" id="KW-0812">Transmembrane</keyword>
<comment type="subcellular location">
    <subcellularLocation>
        <location evidence="1">Endomembrane system</location>
    </subcellularLocation>
</comment>
<feature type="region of interest" description="Disordered" evidence="5">
    <location>
        <begin position="189"/>
        <end position="218"/>
    </location>
</feature>
<dbReference type="Pfam" id="PF07738">
    <property type="entry name" value="Sad1_UNC"/>
    <property type="match status" value="1"/>
</dbReference>
<feature type="region of interest" description="Disordered" evidence="5">
    <location>
        <begin position="778"/>
        <end position="840"/>
    </location>
</feature>
<feature type="domain" description="SUN" evidence="7">
    <location>
        <begin position="861"/>
        <end position="1035"/>
    </location>
</feature>
<feature type="compositionally biased region" description="Basic and acidic residues" evidence="5">
    <location>
        <begin position="1545"/>
        <end position="1556"/>
    </location>
</feature>
<dbReference type="PROSITE" id="PS51469">
    <property type="entry name" value="SUN"/>
    <property type="match status" value="1"/>
</dbReference>
<feature type="compositionally biased region" description="Polar residues" evidence="5">
    <location>
        <begin position="2307"/>
        <end position="2316"/>
    </location>
</feature>
<evidence type="ECO:0000256" key="3">
    <source>
        <dbReference type="ARBA" id="ARBA00022989"/>
    </source>
</evidence>
<reference evidence="8" key="2">
    <citation type="submission" date="2013-10" db="EMBL/GenBank/DDBJ databases">
        <authorList>
            <person name="Aslett M."/>
        </authorList>
    </citation>
    <scope>NUCLEOTIDE SEQUENCE [LARGE SCALE GENOMIC DNA]</scope>
    <source>
        <strain evidence="8">Houghton</strain>
    </source>
</reference>
<evidence type="ECO:0000256" key="6">
    <source>
        <dbReference type="SAM" id="Phobius"/>
    </source>
</evidence>
<dbReference type="GO" id="GO:0005737">
    <property type="term" value="C:cytoplasm"/>
    <property type="evidence" value="ECO:0007669"/>
    <property type="project" value="TreeGrafter"/>
</dbReference>
<dbReference type="EMBL" id="HG724309">
    <property type="protein sequence ID" value="CDJ67318.1"/>
    <property type="molecule type" value="Genomic_DNA"/>
</dbReference>
<feature type="region of interest" description="Disordered" evidence="5">
    <location>
        <begin position="1117"/>
        <end position="1156"/>
    </location>
</feature>
<feature type="region of interest" description="Disordered" evidence="5">
    <location>
        <begin position="1528"/>
        <end position="1556"/>
    </location>
</feature>
<evidence type="ECO:0000256" key="2">
    <source>
        <dbReference type="ARBA" id="ARBA00022692"/>
    </source>
</evidence>
<feature type="region of interest" description="Disordered" evidence="5">
    <location>
        <begin position="1171"/>
        <end position="1214"/>
    </location>
</feature>
<dbReference type="GO" id="GO:0016020">
    <property type="term" value="C:membrane"/>
    <property type="evidence" value="ECO:0007669"/>
    <property type="project" value="InterPro"/>
</dbReference>
<dbReference type="VEuPathDB" id="ToxoDB:ENH_00034530"/>
<evidence type="ECO:0000313" key="9">
    <source>
        <dbReference type="Proteomes" id="UP000030754"/>
    </source>
</evidence>
<dbReference type="RefSeq" id="XP_013435785.1">
    <property type="nucleotide sequence ID" value="XM_013580331.1"/>
</dbReference>
<feature type="transmembrane region" description="Helical" evidence="6">
    <location>
        <begin position="1748"/>
        <end position="1769"/>
    </location>
</feature>
<keyword evidence="4 6" id="KW-0472">Membrane</keyword>
<keyword evidence="9" id="KW-1185">Reference proteome</keyword>
<proteinExistence type="predicted"/>